<gene>
    <name evidence="2" type="primary">nodT</name>
    <name evidence="2" type="ORF">RGCCGE502_26652</name>
</gene>
<name>S3H9C7_9HYPH</name>
<feature type="signal peptide" evidence="1">
    <location>
        <begin position="1"/>
        <end position="21"/>
    </location>
</feature>
<dbReference type="PROSITE" id="PS51257">
    <property type="entry name" value="PROKAR_LIPOPROTEIN"/>
    <property type="match status" value="1"/>
</dbReference>
<keyword evidence="2" id="KW-0449">Lipoprotein</keyword>
<evidence type="ECO:0000313" key="2">
    <source>
        <dbReference type="EMBL" id="EPE95164.1"/>
    </source>
</evidence>
<protein>
    <submittedName>
        <fullName evidence="2">NodT family RND efflux system outer membrane lipoprotein</fullName>
    </submittedName>
</protein>
<dbReference type="EMBL" id="AEYE02000032">
    <property type="protein sequence ID" value="EPE95164.1"/>
    <property type="molecule type" value="Genomic_DNA"/>
</dbReference>
<keyword evidence="3" id="KW-1185">Reference proteome</keyword>
<dbReference type="Proteomes" id="UP000014411">
    <property type="component" value="Unassembled WGS sequence"/>
</dbReference>
<evidence type="ECO:0000313" key="3">
    <source>
        <dbReference type="Proteomes" id="UP000014411"/>
    </source>
</evidence>
<feature type="non-terminal residue" evidence="2">
    <location>
        <position position="47"/>
    </location>
</feature>
<reference evidence="2 3" key="1">
    <citation type="journal article" date="2012" name="J. Bacteriol.">
        <title>Genome sequence of Rhizobium grahamii CCGE502, a broad-host-range symbiont with low nodulation competitiveness in Phaseolus vulgaris.</title>
        <authorList>
            <person name="Althabegoiti M.J."/>
            <person name="Lozano L."/>
            <person name="Torres-Tejerizo G."/>
            <person name="Ormeno-Orrillo E."/>
            <person name="Rogel M.A."/>
            <person name="Gonzalez V."/>
            <person name="Martinez-Romero E."/>
        </authorList>
    </citation>
    <scope>NUCLEOTIDE SEQUENCE [LARGE SCALE GENOMIC DNA]</scope>
    <source>
        <strain evidence="2 3">CCGE 502</strain>
    </source>
</reference>
<feature type="chain" id="PRO_5004509053" evidence="1">
    <location>
        <begin position="22"/>
        <end position="47"/>
    </location>
</feature>
<dbReference type="AlphaFoldDB" id="S3H9C7"/>
<evidence type="ECO:0000256" key="1">
    <source>
        <dbReference type="SAM" id="SignalP"/>
    </source>
</evidence>
<accession>S3H9C7</accession>
<organism evidence="2 3">
    <name type="scientific">Rhizobium grahamii CCGE 502</name>
    <dbReference type="NCBI Taxonomy" id="990285"/>
    <lineage>
        <taxon>Bacteria</taxon>
        <taxon>Pseudomonadati</taxon>
        <taxon>Pseudomonadota</taxon>
        <taxon>Alphaproteobacteria</taxon>
        <taxon>Hyphomicrobiales</taxon>
        <taxon>Rhizobiaceae</taxon>
        <taxon>Rhizobium/Agrobacterium group</taxon>
        <taxon>Rhizobium</taxon>
    </lineage>
</organism>
<dbReference type="eggNOG" id="COG1538">
    <property type="taxonomic scope" value="Bacteria"/>
</dbReference>
<dbReference type="HOGENOM" id="CLU_3209740_0_0_5"/>
<dbReference type="STRING" id="990285.RGCCGE502_26652"/>
<keyword evidence="1" id="KW-0732">Signal</keyword>
<sequence length="47" mass="4798">MASFRFASPALLLLLAGCVSGPDHVPPEMPLPAKFSEGGAKDIGDVS</sequence>
<comment type="caution">
    <text evidence="2">The sequence shown here is derived from an EMBL/GenBank/DDBJ whole genome shotgun (WGS) entry which is preliminary data.</text>
</comment>
<proteinExistence type="predicted"/>